<reference evidence="1" key="1">
    <citation type="submission" date="2018-04" db="EMBL/GenBank/DDBJ databases">
        <title>Transcriptome of Schizaphis graminum biotype I.</title>
        <authorList>
            <person name="Scully E.D."/>
            <person name="Geib S.M."/>
            <person name="Palmer N.A."/>
            <person name="Koch K."/>
            <person name="Bradshaw J."/>
            <person name="Heng-Moss T."/>
            <person name="Sarath G."/>
        </authorList>
    </citation>
    <scope>NUCLEOTIDE SEQUENCE</scope>
</reference>
<accession>A0A2S2NHI7</accession>
<evidence type="ECO:0000313" key="1">
    <source>
        <dbReference type="EMBL" id="MBY16650.1"/>
    </source>
</evidence>
<proteinExistence type="predicted"/>
<dbReference type="AlphaFoldDB" id="A0A2S2NHI7"/>
<dbReference type="EMBL" id="GGMR01004031">
    <property type="protein sequence ID" value="MBY16650.1"/>
    <property type="molecule type" value="Transcribed_RNA"/>
</dbReference>
<gene>
    <name evidence="1" type="ORF">g.3480</name>
</gene>
<organism evidence="1">
    <name type="scientific">Schizaphis graminum</name>
    <name type="common">Green bug aphid</name>
    <dbReference type="NCBI Taxonomy" id="13262"/>
    <lineage>
        <taxon>Eukaryota</taxon>
        <taxon>Metazoa</taxon>
        <taxon>Ecdysozoa</taxon>
        <taxon>Arthropoda</taxon>
        <taxon>Hexapoda</taxon>
        <taxon>Insecta</taxon>
        <taxon>Pterygota</taxon>
        <taxon>Neoptera</taxon>
        <taxon>Paraneoptera</taxon>
        <taxon>Hemiptera</taxon>
        <taxon>Sternorrhyncha</taxon>
        <taxon>Aphidomorpha</taxon>
        <taxon>Aphidoidea</taxon>
        <taxon>Aphididae</taxon>
        <taxon>Aphidini</taxon>
        <taxon>Schizaphis</taxon>
    </lineage>
</organism>
<protein>
    <submittedName>
        <fullName evidence="1">Uncharacterized protein</fullName>
    </submittedName>
</protein>
<sequence>MIESRVGFLEKIVCNQMSNLKLDESTQSTENKSTDNSLEMRENCVEWWCPLHSKFKEILGNISVQNQTLEDKYLIRKTKARFEYWQGGNKNISRCPTYDMKKGQAIHYSPPSCWPKNSE</sequence>
<name>A0A2S2NHI7_SCHGA</name>